<dbReference type="OrthoDB" id="879730at2"/>
<sequence length="269" mass="30580">MERLTIWGKDYSPASTWDELTRAQLASVLEVLYGPEQFWPAKLRLLHIVSGVPMAQLLELPILQVKQLYGLTDFLFSEEHHLTRQLVPELRVAAPKPRTLAGPGDALSGVQFGEFIFADTYFCLYAKRQSAEAFDHFLAALYRPVRAGKGLRPGHPDWNGDARERFNEHNVGYFARYFSQVPDVDRLSILLWYRGCRQQLVNEYPDVFDVATETGPGRRAESADWGRVLRQLSGGAFGPLEQTAGQHLRTILAEMNDRAKEARNHQPTR</sequence>
<dbReference type="AlphaFoldDB" id="A0A3R9NW22"/>
<proteinExistence type="predicted"/>
<comment type="caution">
    <text evidence="1">The sequence shown here is derived from an EMBL/GenBank/DDBJ whole genome shotgun (WGS) entry which is preliminary data.</text>
</comment>
<dbReference type="EMBL" id="RWIU01000002">
    <property type="protein sequence ID" value="RSK44715.1"/>
    <property type="molecule type" value="Genomic_DNA"/>
</dbReference>
<gene>
    <name evidence="1" type="ORF">EI293_09395</name>
</gene>
<evidence type="ECO:0000313" key="2">
    <source>
        <dbReference type="Proteomes" id="UP000270291"/>
    </source>
</evidence>
<keyword evidence="2" id="KW-1185">Reference proteome</keyword>
<reference evidence="1 2" key="1">
    <citation type="submission" date="2018-12" db="EMBL/GenBank/DDBJ databases">
        <authorList>
            <person name="Feng G."/>
            <person name="Zhu H."/>
        </authorList>
    </citation>
    <scope>NUCLEOTIDE SEQUENCE [LARGE SCALE GENOMIC DNA]</scope>
    <source>
        <strain evidence="1 2">LMG 26000</strain>
    </source>
</reference>
<organism evidence="1 2">
    <name type="scientific">Hymenobacter perfusus</name>
    <dbReference type="NCBI Taxonomy" id="1236770"/>
    <lineage>
        <taxon>Bacteria</taxon>
        <taxon>Pseudomonadati</taxon>
        <taxon>Bacteroidota</taxon>
        <taxon>Cytophagia</taxon>
        <taxon>Cytophagales</taxon>
        <taxon>Hymenobacteraceae</taxon>
        <taxon>Hymenobacter</taxon>
    </lineage>
</organism>
<name>A0A3R9NW22_9BACT</name>
<protein>
    <submittedName>
        <fullName evidence="1">Uncharacterized protein</fullName>
    </submittedName>
</protein>
<dbReference type="RefSeq" id="WP_125436868.1">
    <property type="nucleotide sequence ID" value="NZ_RWIU01000002.1"/>
</dbReference>
<accession>A0A3R9NW22</accession>
<dbReference type="Proteomes" id="UP000270291">
    <property type="component" value="Unassembled WGS sequence"/>
</dbReference>
<evidence type="ECO:0000313" key="1">
    <source>
        <dbReference type="EMBL" id="RSK44715.1"/>
    </source>
</evidence>